<evidence type="ECO:0000256" key="1">
    <source>
        <dbReference type="SAM" id="MobiDB-lite"/>
    </source>
</evidence>
<organism evidence="2">
    <name type="scientific">Zea mays</name>
    <name type="common">Maize</name>
    <dbReference type="NCBI Taxonomy" id="4577"/>
    <lineage>
        <taxon>Eukaryota</taxon>
        <taxon>Viridiplantae</taxon>
        <taxon>Streptophyta</taxon>
        <taxon>Embryophyta</taxon>
        <taxon>Tracheophyta</taxon>
        <taxon>Spermatophyta</taxon>
        <taxon>Magnoliopsida</taxon>
        <taxon>Liliopsida</taxon>
        <taxon>Poales</taxon>
        <taxon>Poaceae</taxon>
        <taxon>PACMAD clade</taxon>
        <taxon>Panicoideae</taxon>
        <taxon>Andropogonodae</taxon>
        <taxon>Andropogoneae</taxon>
        <taxon>Tripsacinae</taxon>
        <taxon>Zea</taxon>
    </lineage>
</organism>
<feature type="compositionally biased region" description="Polar residues" evidence="1">
    <location>
        <begin position="187"/>
        <end position="203"/>
    </location>
</feature>
<proteinExistence type="predicted"/>
<sequence length="313" mass="35308">MLQHRMGCVILSFLEKLYRRYVVKRNQRKRQREEDLKKEEKKSSEKRSKTMHETIIESVDNLGGSVEVTKEDEEKMSKDQSANVHAELPKEGQIKLGTDHPIVNHGEPAKEGDENMNTDHSEAVLDKPAADANMAEEDPEYEEDPEEIEIYEDDEDMDDAHAGAQNGEQNENTNDRDVKPEVATADGGNNRSSTQPEVGNITNTHERAASMEDKLSVAEKGDSVEGGEKVVSKEVKPAKDEVVDKDLLQAFRYFDINRAGYLKMDDLKCILHNLGKFLSSRDVKDLVQVALVESNSARDTRIIYPKLVKIVDL</sequence>
<dbReference type="PROSITE" id="PS50222">
    <property type="entry name" value="EF_HAND_2"/>
    <property type="match status" value="1"/>
</dbReference>
<evidence type="ECO:0000313" key="2">
    <source>
        <dbReference type="EMBL" id="AQL03899.1"/>
    </source>
</evidence>
<dbReference type="Gene3D" id="1.10.238.10">
    <property type="entry name" value="EF-hand"/>
    <property type="match status" value="1"/>
</dbReference>
<dbReference type="SUPFAM" id="SSF47473">
    <property type="entry name" value="EF-hand"/>
    <property type="match status" value="1"/>
</dbReference>
<dbReference type="InterPro" id="IPR025224">
    <property type="entry name" value="CCAR1/CCAR2"/>
</dbReference>
<dbReference type="GO" id="GO:0006355">
    <property type="term" value="P:regulation of DNA-templated transcription"/>
    <property type="evidence" value="ECO:0007669"/>
    <property type="project" value="InterPro"/>
</dbReference>
<dbReference type="PANTHER" id="PTHR14304:SF11">
    <property type="entry name" value="SAP DOMAIN-CONTAINING PROTEIN"/>
    <property type="match status" value="1"/>
</dbReference>
<protein>
    <submittedName>
        <fullName evidence="2">ATP/GTP-binding protein family</fullName>
    </submittedName>
</protein>
<dbReference type="PANTHER" id="PTHR14304">
    <property type="entry name" value="CELL DIVISION CYCLE AND APOPTOSIS REGULATOR PROTEIN"/>
    <property type="match status" value="1"/>
</dbReference>
<feature type="compositionally biased region" description="Basic and acidic residues" evidence="1">
    <location>
        <begin position="68"/>
        <end position="78"/>
    </location>
</feature>
<name>A0A1D6P1H8_MAIZE</name>
<accession>A0A1D6P1H8</accession>
<feature type="compositionally biased region" description="Acidic residues" evidence="1">
    <location>
        <begin position="134"/>
        <end position="158"/>
    </location>
</feature>
<dbReference type="InterPro" id="IPR002048">
    <property type="entry name" value="EF_hand_dom"/>
</dbReference>
<feature type="compositionally biased region" description="Basic and acidic residues" evidence="1">
    <location>
        <begin position="204"/>
        <end position="232"/>
    </location>
</feature>
<feature type="compositionally biased region" description="Basic and acidic residues" evidence="1">
    <location>
        <begin position="31"/>
        <end position="55"/>
    </location>
</feature>
<gene>
    <name evidence="2" type="ORF">ZEAMMB73_Zm00001d046221</name>
</gene>
<feature type="compositionally biased region" description="Basic and acidic residues" evidence="1">
    <location>
        <begin position="107"/>
        <end position="129"/>
    </location>
</feature>
<feature type="region of interest" description="Disordered" evidence="1">
    <location>
        <begin position="26"/>
        <end position="232"/>
    </location>
</feature>
<dbReference type="PaxDb" id="4577-GRMZM2G086069_P02"/>
<dbReference type="InterPro" id="IPR011992">
    <property type="entry name" value="EF-hand-dom_pair"/>
</dbReference>
<reference evidence="2" key="1">
    <citation type="submission" date="2015-12" db="EMBL/GenBank/DDBJ databases">
        <title>Update maize B73 reference genome by single molecule sequencing technologies.</title>
        <authorList>
            <consortium name="Maize Genome Sequencing Project"/>
            <person name="Ware D."/>
        </authorList>
    </citation>
    <scope>NUCLEOTIDE SEQUENCE</scope>
    <source>
        <tissue evidence="2">Seedling</tissue>
    </source>
</reference>
<dbReference type="FunFam" id="1.10.238.10:FF:000157">
    <property type="entry name" value="ATP/GTP-binding protein family"/>
    <property type="match status" value="1"/>
</dbReference>
<dbReference type="AlphaFoldDB" id="A0A1D6P1H8"/>
<dbReference type="GO" id="GO:0005509">
    <property type="term" value="F:calcium ion binding"/>
    <property type="evidence" value="ECO:0007669"/>
    <property type="project" value="InterPro"/>
</dbReference>
<dbReference type="EMBL" id="CM000785">
    <property type="protein sequence ID" value="AQL03899.1"/>
    <property type="molecule type" value="Genomic_DNA"/>
</dbReference>
<dbReference type="eggNOG" id="KOG4246">
    <property type="taxonomic scope" value="Eukaryota"/>
</dbReference>